<name>A0ABD1HF70_SALDI</name>
<organism evidence="7 8">
    <name type="scientific">Salvia divinorum</name>
    <name type="common">Maria pastora</name>
    <name type="synonym">Diviner's sage</name>
    <dbReference type="NCBI Taxonomy" id="28513"/>
    <lineage>
        <taxon>Eukaryota</taxon>
        <taxon>Viridiplantae</taxon>
        <taxon>Streptophyta</taxon>
        <taxon>Embryophyta</taxon>
        <taxon>Tracheophyta</taxon>
        <taxon>Spermatophyta</taxon>
        <taxon>Magnoliopsida</taxon>
        <taxon>eudicotyledons</taxon>
        <taxon>Gunneridae</taxon>
        <taxon>Pentapetalae</taxon>
        <taxon>asterids</taxon>
        <taxon>lamiids</taxon>
        <taxon>Lamiales</taxon>
        <taxon>Lamiaceae</taxon>
        <taxon>Nepetoideae</taxon>
        <taxon>Mentheae</taxon>
        <taxon>Salviinae</taxon>
        <taxon>Salvia</taxon>
        <taxon>Salvia subgen. Calosphace</taxon>
    </lineage>
</organism>
<keyword evidence="2 6" id="KW-0285">Flavoprotein</keyword>
<evidence type="ECO:0000256" key="4">
    <source>
        <dbReference type="ARBA" id="ARBA00022857"/>
    </source>
</evidence>
<dbReference type="Proteomes" id="UP001567538">
    <property type="component" value="Unassembled WGS sequence"/>
</dbReference>
<dbReference type="InterPro" id="IPR020946">
    <property type="entry name" value="Flavin_mOase-like"/>
</dbReference>
<dbReference type="InterPro" id="IPR036188">
    <property type="entry name" value="FAD/NAD-bd_sf"/>
</dbReference>
<dbReference type="AlphaFoldDB" id="A0ABD1HF70"/>
<keyword evidence="6 7" id="KW-0503">Monooxygenase</keyword>
<evidence type="ECO:0000313" key="7">
    <source>
        <dbReference type="EMBL" id="KAL1553734.1"/>
    </source>
</evidence>
<dbReference type="Gene3D" id="3.50.50.60">
    <property type="entry name" value="FAD/NAD(P)-binding domain"/>
    <property type="match status" value="2"/>
</dbReference>
<evidence type="ECO:0000256" key="5">
    <source>
        <dbReference type="ARBA" id="ARBA00023002"/>
    </source>
</evidence>
<dbReference type="PROSITE" id="PS51257">
    <property type="entry name" value="PROKAR_LIPOPROTEIN"/>
    <property type="match status" value="1"/>
</dbReference>
<comment type="caution">
    <text evidence="7">The sequence shown here is derived from an EMBL/GenBank/DDBJ whole genome shotgun (WGS) entry which is preliminary data.</text>
</comment>
<dbReference type="PANTHER" id="PTHR23023">
    <property type="entry name" value="DIMETHYLANILINE MONOOXYGENASE"/>
    <property type="match status" value="1"/>
</dbReference>
<proteinExistence type="inferred from homology"/>
<dbReference type="FunFam" id="3.50.50.60:FF:000403">
    <property type="entry name" value="Flavin-containing monooxygenase"/>
    <property type="match status" value="1"/>
</dbReference>
<dbReference type="EMBL" id="JBEAFC010000006">
    <property type="protein sequence ID" value="KAL1553734.1"/>
    <property type="molecule type" value="Genomic_DNA"/>
</dbReference>
<evidence type="ECO:0000256" key="3">
    <source>
        <dbReference type="ARBA" id="ARBA00022827"/>
    </source>
</evidence>
<evidence type="ECO:0000256" key="1">
    <source>
        <dbReference type="ARBA" id="ARBA00009183"/>
    </source>
</evidence>
<sequence length="517" mass="58191">MEKRVAIVGAGISGLLACKYAAAKGFTPMVFEEQDKVGGLWNHTLESTTLQVPKQLYEFSDFPWPSSVQELLPHNTQLAAYIQSYAHKFQLLQFVNFKSKVIDVDYVGASEEEINCWGGDGKAFGSKGKWILRVSHSGDHDSIKEYEVEFLVLCIGRFSGLPNIPEFAPGYGSDAFSGKVMHSMDLANMENAAAAQFIKGKRVVVIGSGKSAVDIAYECANLNGRDHPCTMIQRRIHWMIPHDAQPWGLSFGLLCFTRFAELMVHKPGQGFLLAAAAILLTPLRWVVNKLVEIYLKWRLPIKKYDMVPTESFVGEASSCQILFLQPNFYDKVEDGSILMRRSKNFTFCEEGVILDGESVPLQADVAIFATGYKGEEKLRNMFASPTFQNYIFGSPNSIVPLYRQMIHPRIPQLAVIGYSESLSNIFTFEMRCKWLSHFLDGGFGLPSTGEMKKEIEGWEKYMKRYAGNASFRRSCIGGVPIWYNDQICRDIGSTPKRKKGFFSELFQPYGPADYHHL</sequence>
<keyword evidence="3 6" id="KW-0274">FAD</keyword>
<dbReference type="PIRSF" id="PIRSF000332">
    <property type="entry name" value="FMO"/>
    <property type="match status" value="1"/>
</dbReference>
<keyword evidence="4" id="KW-0521">NADP</keyword>
<comment type="cofactor">
    <cofactor evidence="6">
        <name>FAD</name>
        <dbReference type="ChEBI" id="CHEBI:57692"/>
    </cofactor>
</comment>
<evidence type="ECO:0000256" key="6">
    <source>
        <dbReference type="RuleBase" id="RU361177"/>
    </source>
</evidence>
<dbReference type="InterPro" id="IPR050346">
    <property type="entry name" value="FMO-like"/>
</dbReference>
<keyword evidence="5 6" id="KW-0560">Oxidoreductase</keyword>
<keyword evidence="8" id="KW-1185">Reference proteome</keyword>
<gene>
    <name evidence="7" type="ORF">AAHA92_14368</name>
</gene>
<evidence type="ECO:0000313" key="8">
    <source>
        <dbReference type="Proteomes" id="UP001567538"/>
    </source>
</evidence>
<dbReference type="GO" id="GO:0004497">
    <property type="term" value="F:monooxygenase activity"/>
    <property type="evidence" value="ECO:0007669"/>
    <property type="project" value="UniProtKB-KW"/>
</dbReference>
<dbReference type="SUPFAM" id="SSF51905">
    <property type="entry name" value="FAD/NAD(P)-binding domain"/>
    <property type="match status" value="2"/>
</dbReference>
<dbReference type="Pfam" id="PF00743">
    <property type="entry name" value="FMO-like"/>
    <property type="match status" value="1"/>
</dbReference>
<reference evidence="7 8" key="1">
    <citation type="submission" date="2024-06" db="EMBL/GenBank/DDBJ databases">
        <title>A chromosome level genome sequence of Diviner's sage (Salvia divinorum).</title>
        <authorList>
            <person name="Ford S.A."/>
            <person name="Ro D.-K."/>
            <person name="Ness R.W."/>
            <person name="Phillips M.A."/>
        </authorList>
    </citation>
    <scope>NUCLEOTIDE SEQUENCE [LARGE SCALE GENOMIC DNA]</scope>
    <source>
        <strain evidence="7">SAF-2024a</strain>
        <tissue evidence="7">Leaf</tissue>
    </source>
</reference>
<evidence type="ECO:0000256" key="2">
    <source>
        <dbReference type="ARBA" id="ARBA00022630"/>
    </source>
</evidence>
<dbReference type="FunFam" id="3.50.50.60:FF:000169">
    <property type="entry name" value="Flavin-containing monooxygenase"/>
    <property type="match status" value="1"/>
</dbReference>
<accession>A0ABD1HF70</accession>
<comment type="similarity">
    <text evidence="1 6">Belongs to the FMO family.</text>
</comment>
<dbReference type="EC" id="1.-.-.-" evidence="6"/>
<dbReference type="PRINTS" id="PR00368">
    <property type="entry name" value="FADPNR"/>
</dbReference>
<dbReference type="InterPro" id="IPR000960">
    <property type="entry name" value="Flavin_mOase"/>
</dbReference>
<protein>
    <recommendedName>
        <fullName evidence="6">Flavin-containing monooxygenase</fullName>
        <ecNumber evidence="6">1.-.-.-</ecNumber>
    </recommendedName>
</protein>